<dbReference type="GeneID" id="31409079"/>
<dbReference type="EMBL" id="CP068146">
    <property type="protein sequence ID" value="QQU46820.1"/>
    <property type="molecule type" value="Genomic_DNA"/>
</dbReference>
<dbReference type="Proteomes" id="UP000595309">
    <property type="component" value="Chromosome"/>
</dbReference>
<name>A0A7T9XTH0_YEREN</name>
<dbReference type="AlphaFoldDB" id="A0A7T9XTH0"/>
<reference evidence="1 2" key="1">
    <citation type="submission" date="2021-01" db="EMBL/GenBank/DDBJ databases">
        <title>FDA dAtabase for Regulatory Grade micrObial Sequences (FDA-ARGOS): Supporting development and validation of Infectious Disease Dx tests.</title>
        <authorList>
            <person name="Blissenbach B."/>
            <person name="Krut O."/>
            <person name="Tallon L."/>
            <person name="Sadzewicz L."/>
            <person name="Zhao X."/>
            <person name="Boylan J."/>
            <person name="Ott S."/>
            <person name="Bowen H."/>
            <person name="Vavikolanu K."/>
            <person name="Mehta A."/>
            <person name="Aluvathingal J."/>
            <person name="Nadendla S."/>
            <person name="Yan Y."/>
            <person name="Sichtig H."/>
        </authorList>
    </citation>
    <scope>NUCLEOTIDE SEQUENCE [LARGE SCALE GENOMIC DNA]</scope>
    <source>
        <strain evidence="1 2">FDAARGOS_1082</strain>
    </source>
</reference>
<sequence length="116" mass="13932">MKIDITEIRKITVQILIDITRVWMYRKYLKALFLHEEMGVSLDALSKEFNVSIDTVKKYIAKVNQIEKSGSKEEKYKMIIAMLIPEKNKYDNRDIEEIRRYVIGNNLHAEEWFYKN</sequence>
<evidence type="ECO:0000313" key="2">
    <source>
        <dbReference type="Proteomes" id="UP000595309"/>
    </source>
</evidence>
<accession>A0A7T9XTH0</accession>
<evidence type="ECO:0000313" key="1">
    <source>
        <dbReference type="EMBL" id="QQU46820.1"/>
    </source>
</evidence>
<protein>
    <submittedName>
        <fullName evidence="1">HTH domain-containing protein</fullName>
    </submittedName>
</protein>
<proteinExistence type="predicted"/>
<dbReference type="RefSeq" id="WP_005165745.1">
    <property type="nucleotide sequence ID" value="NZ_CGBC01000050.1"/>
</dbReference>
<gene>
    <name evidence="1" type="ORF">I6I39_18215</name>
</gene>
<organism evidence="1 2">
    <name type="scientific">Yersinia enterocolitica</name>
    <dbReference type="NCBI Taxonomy" id="630"/>
    <lineage>
        <taxon>Bacteria</taxon>
        <taxon>Pseudomonadati</taxon>
        <taxon>Pseudomonadota</taxon>
        <taxon>Gammaproteobacteria</taxon>
        <taxon>Enterobacterales</taxon>
        <taxon>Yersiniaceae</taxon>
        <taxon>Yersinia</taxon>
    </lineage>
</organism>